<keyword evidence="2" id="KW-1185">Reference proteome</keyword>
<dbReference type="EMBL" id="JWZT01004216">
    <property type="protein sequence ID" value="KII64551.1"/>
    <property type="molecule type" value="Genomic_DNA"/>
</dbReference>
<dbReference type="Proteomes" id="UP000031668">
    <property type="component" value="Unassembled WGS sequence"/>
</dbReference>
<proteinExistence type="predicted"/>
<organism evidence="1 2">
    <name type="scientific">Thelohanellus kitauei</name>
    <name type="common">Myxosporean</name>
    <dbReference type="NCBI Taxonomy" id="669202"/>
    <lineage>
        <taxon>Eukaryota</taxon>
        <taxon>Metazoa</taxon>
        <taxon>Cnidaria</taxon>
        <taxon>Myxozoa</taxon>
        <taxon>Myxosporea</taxon>
        <taxon>Bivalvulida</taxon>
        <taxon>Platysporina</taxon>
        <taxon>Myxobolidae</taxon>
        <taxon>Thelohanellus</taxon>
    </lineage>
</organism>
<accession>A0A0C2MC16</accession>
<gene>
    <name evidence="1" type="ORF">RF11_00405</name>
</gene>
<dbReference type="AlphaFoldDB" id="A0A0C2MC16"/>
<name>A0A0C2MC16_THEKT</name>
<comment type="caution">
    <text evidence="1">The sequence shown here is derived from an EMBL/GenBank/DDBJ whole genome shotgun (WGS) entry which is preliminary data.</text>
</comment>
<protein>
    <submittedName>
        <fullName evidence="1">Uncharacterized protein</fullName>
    </submittedName>
</protein>
<evidence type="ECO:0000313" key="1">
    <source>
        <dbReference type="EMBL" id="KII64551.1"/>
    </source>
</evidence>
<sequence>MQPSQLTSHFDMHPNYSIKFTKYFRSKADCVTKTRFDVLSPYNNPIIAAIVESYLVSIRITRAMKPHAKAERYCLSNGDRGMFKLKWYLHVHRHSTQESS</sequence>
<evidence type="ECO:0000313" key="2">
    <source>
        <dbReference type="Proteomes" id="UP000031668"/>
    </source>
</evidence>
<reference evidence="1 2" key="1">
    <citation type="journal article" date="2014" name="Genome Biol. Evol.">
        <title>The genome of the myxosporean Thelohanellus kitauei shows adaptations to nutrient acquisition within its fish host.</title>
        <authorList>
            <person name="Yang Y."/>
            <person name="Xiong J."/>
            <person name="Zhou Z."/>
            <person name="Huo F."/>
            <person name="Miao W."/>
            <person name="Ran C."/>
            <person name="Liu Y."/>
            <person name="Zhang J."/>
            <person name="Feng J."/>
            <person name="Wang M."/>
            <person name="Wang M."/>
            <person name="Wang L."/>
            <person name="Yao B."/>
        </authorList>
    </citation>
    <scope>NUCLEOTIDE SEQUENCE [LARGE SCALE GENOMIC DNA]</scope>
    <source>
        <strain evidence="1">Wuqing</strain>
    </source>
</reference>